<feature type="region of interest" description="Disordered" evidence="2">
    <location>
        <begin position="655"/>
        <end position="713"/>
    </location>
</feature>
<keyword evidence="1" id="KW-0343">GTPase activation</keyword>
<dbReference type="InterPro" id="IPR041489">
    <property type="entry name" value="PDZ_6"/>
</dbReference>
<comment type="caution">
    <text evidence="6">The sequence shown here is derived from an EMBL/GenBank/DDBJ whole genome shotgun (WGS) entry which is preliminary data.</text>
</comment>
<dbReference type="GO" id="GO:0005096">
    <property type="term" value="F:GTPase activator activity"/>
    <property type="evidence" value="ECO:0007669"/>
    <property type="project" value="UniProtKB-KW"/>
</dbReference>
<feature type="compositionally biased region" description="Low complexity" evidence="2">
    <location>
        <begin position="1711"/>
        <end position="1726"/>
    </location>
</feature>
<gene>
    <name evidence="6" type="ORF">MATL_G00012450</name>
</gene>
<evidence type="ECO:0000259" key="5">
    <source>
        <dbReference type="PROSITE" id="PS50238"/>
    </source>
</evidence>
<dbReference type="Gene3D" id="1.10.555.10">
    <property type="entry name" value="Rho GTPase activation protein"/>
    <property type="match status" value="1"/>
</dbReference>
<feature type="compositionally biased region" description="Polar residues" evidence="2">
    <location>
        <begin position="746"/>
        <end position="784"/>
    </location>
</feature>
<dbReference type="InterPro" id="IPR001478">
    <property type="entry name" value="PDZ"/>
</dbReference>
<feature type="region of interest" description="Disordered" evidence="2">
    <location>
        <begin position="1499"/>
        <end position="1591"/>
    </location>
</feature>
<dbReference type="SUPFAM" id="SSF48350">
    <property type="entry name" value="GTPase activation domain, GAP"/>
    <property type="match status" value="1"/>
</dbReference>
<dbReference type="Pfam" id="PF00620">
    <property type="entry name" value="RhoGAP"/>
    <property type="match status" value="1"/>
</dbReference>
<dbReference type="PROSITE" id="PS50003">
    <property type="entry name" value="PH_DOMAIN"/>
    <property type="match status" value="1"/>
</dbReference>
<dbReference type="OrthoDB" id="6281275at2759"/>
<reference evidence="6" key="1">
    <citation type="submission" date="2021-01" db="EMBL/GenBank/DDBJ databases">
        <authorList>
            <person name="Zahm M."/>
            <person name="Roques C."/>
            <person name="Cabau C."/>
            <person name="Klopp C."/>
            <person name="Donnadieu C."/>
            <person name="Jouanno E."/>
            <person name="Lampietro C."/>
            <person name="Louis A."/>
            <person name="Herpin A."/>
            <person name="Echchiki A."/>
            <person name="Berthelot C."/>
            <person name="Parey E."/>
            <person name="Roest-Crollius H."/>
            <person name="Braasch I."/>
            <person name="Postlethwait J."/>
            <person name="Bobe J."/>
            <person name="Montfort J."/>
            <person name="Bouchez O."/>
            <person name="Begum T."/>
            <person name="Mejri S."/>
            <person name="Adams A."/>
            <person name="Chen W.-J."/>
            <person name="Guiguen Y."/>
        </authorList>
    </citation>
    <scope>NUCLEOTIDE SEQUENCE</scope>
    <source>
        <strain evidence="6">YG-15Mar2019-1</strain>
        <tissue evidence="6">Brain</tissue>
    </source>
</reference>
<dbReference type="FunFam" id="1.10.555.10:FF:000014">
    <property type="entry name" value="Rho GTPase activating protein 21"/>
    <property type="match status" value="1"/>
</dbReference>
<feature type="compositionally biased region" description="Basic residues" evidence="2">
    <location>
        <begin position="812"/>
        <end position="821"/>
    </location>
</feature>
<feature type="region of interest" description="Disordered" evidence="2">
    <location>
        <begin position="381"/>
        <end position="468"/>
    </location>
</feature>
<organism evidence="6 7">
    <name type="scientific">Megalops atlanticus</name>
    <name type="common">Tarpon</name>
    <name type="synonym">Clupea gigantea</name>
    <dbReference type="NCBI Taxonomy" id="7932"/>
    <lineage>
        <taxon>Eukaryota</taxon>
        <taxon>Metazoa</taxon>
        <taxon>Chordata</taxon>
        <taxon>Craniata</taxon>
        <taxon>Vertebrata</taxon>
        <taxon>Euteleostomi</taxon>
        <taxon>Actinopterygii</taxon>
        <taxon>Neopterygii</taxon>
        <taxon>Teleostei</taxon>
        <taxon>Elopiformes</taxon>
        <taxon>Megalopidae</taxon>
        <taxon>Megalops</taxon>
    </lineage>
</organism>
<feature type="compositionally biased region" description="Low complexity" evidence="2">
    <location>
        <begin position="673"/>
        <end position="698"/>
    </location>
</feature>
<dbReference type="Pfam" id="PF17820">
    <property type="entry name" value="PDZ_6"/>
    <property type="match status" value="1"/>
</dbReference>
<dbReference type="InterPro" id="IPR011993">
    <property type="entry name" value="PH-like_dom_sf"/>
</dbReference>
<evidence type="ECO:0000259" key="3">
    <source>
        <dbReference type="PROSITE" id="PS50003"/>
    </source>
</evidence>
<dbReference type="PANTHER" id="PTHR23175">
    <property type="entry name" value="PDZ DOMAIN-CONTAINING PROTEIN"/>
    <property type="match status" value="1"/>
</dbReference>
<dbReference type="SMART" id="SM00228">
    <property type="entry name" value="PDZ"/>
    <property type="match status" value="1"/>
</dbReference>
<feature type="compositionally biased region" description="Low complexity" evidence="2">
    <location>
        <begin position="1794"/>
        <end position="1815"/>
    </location>
</feature>
<dbReference type="Pfam" id="PF00169">
    <property type="entry name" value="PH"/>
    <property type="match status" value="1"/>
</dbReference>
<feature type="domain" description="PH" evidence="3">
    <location>
        <begin position="1012"/>
        <end position="1137"/>
    </location>
</feature>
<dbReference type="PANTHER" id="PTHR23175:SF5">
    <property type="entry name" value="RHO GTPASE-ACTIVATING PROTEIN 23"/>
    <property type="match status" value="1"/>
</dbReference>
<evidence type="ECO:0000256" key="1">
    <source>
        <dbReference type="ARBA" id="ARBA00022468"/>
    </source>
</evidence>
<dbReference type="InterPro" id="IPR000198">
    <property type="entry name" value="RhoGAP_dom"/>
</dbReference>
<accession>A0A9D3QK37</accession>
<feature type="domain" description="Rho-GAP" evidence="5">
    <location>
        <begin position="1229"/>
        <end position="1420"/>
    </location>
</feature>
<dbReference type="InterPro" id="IPR001849">
    <property type="entry name" value="PH_domain"/>
</dbReference>
<dbReference type="EMBL" id="JAFDVH010000001">
    <property type="protein sequence ID" value="KAG7492185.1"/>
    <property type="molecule type" value="Genomic_DNA"/>
</dbReference>
<evidence type="ECO:0000256" key="2">
    <source>
        <dbReference type="SAM" id="MobiDB-lite"/>
    </source>
</evidence>
<feature type="compositionally biased region" description="Basic and acidic residues" evidence="2">
    <location>
        <begin position="1196"/>
        <end position="1205"/>
    </location>
</feature>
<evidence type="ECO:0008006" key="8">
    <source>
        <dbReference type="Google" id="ProtNLM"/>
    </source>
</evidence>
<dbReference type="SUPFAM" id="SSF50156">
    <property type="entry name" value="PDZ domain-like"/>
    <property type="match status" value="1"/>
</dbReference>
<feature type="compositionally biased region" description="Acidic residues" evidence="2">
    <location>
        <begin position="1638"/>
        <end position="1652"/>
    </location>
</feature>
<feature type="compositionally biased region" description="Basic and acidic residues" evidence="2">
    <location>
        <begin position="1566"/>
        <end position="1582"/>
    </location>
</feature>
<dbReference type="Proteomes" id="UP001046870">
    <property type="component" value="Chromosome 1"/>
</dbReference>
<name>A0A9D3QK37_MEGAT</name>
<dbReference type="InterPro" id="IPR008936">
    <property type="entry name" value="Rho_GTPase_activation_prot"/>
</dbReference>
<dbReference type="SMART" id="SM00324">
    <property type="entry name" value="RhoGAP"/>
    <property type="match status" value="1"/>
</dbReference>
<dbReference type="Gene3D" id="2.30.29.30">
    <property type="entry name" value="Pleckstrin-homology domain (PH domain)/Phosphotyrosine-binding domain (PTB)"/>
    <property type="match status" value="1"/>
</dbReference>
<dbReference type="FunFam" id="2.30.42.10:FF:000066">
    <property type="entry name" value="Rho GTPase activating protein 21"/>
    <property type="match status" value="1"/>
</dbReference>
<dbReference type="PROSITE" id="PS50238">
    <property type="entry name" value="RHOGAP"/>
    <property type="match status" value="1"/>
</dbReference>
<feature type="compositionally biased region" description="Acidic residues" evidence="2">
    <location>
        <begin position="1552"/>
        <end position="1565"/>
    </location>
</feature>
<feature type="compositionally biased region" description="Basic and acidic residues" evidence="2">
    <location>
        <begin position="785"/>
        <end position="797"/>
    </location>
</feature>
<evidence type="ECO:0000313" key="7">
    <source>
        <dbReference type="Proteomes" id="UP001046870"/>
    </source>
</evidence>
<sequence length="1941" mass="208751">MSQPPVPAPRLSARTLAALFGFSLHIARWLSPHQGPVDRTGVKAKGHHCPYRYSQGSDFCSVLSTLSLFRGSAAARGRTALALPATAEERSPHARRVIAIPSASRSLPPLPGRCVAHVPGSEDGPAMVTRGEFAVAAPELRSRGRWAGRRGEGMWTAERPAAAAGIPALAGKECFENAVGVDCSSPEPRCIWLAVLRGVRVGSPPGPPGGAAHRRERQHCRQPRAKGRRDGISSSNENARPASGEGLAWQGPRTVVLHKNSQGFGFTLRHFIVYPPESALHTSLKDEENGNGKGCQRGRLEPMDTIFVKNVRERGPAHQAGLCTGDRLVKVNGESILGKTYSQVIALIQNSESVLELSIMPKDEDVLQLVSAYSQDAYLKGNEPYTGGAQNLPDPPPVSYPRSKTQQPPAAPGPMGQNQLDNRSCWPGSAVPPSPLDNRSGDGSTAGWQEGRGVDPRAGGGASPAHRSGEVKYAAGGAHGAGPAQARSASSGGALVSPLHFHFANHNAAIASASQPQPRSGGLSKSERCQQALTDWYYSQVPERAGGAMPPRHRSYSQDRLAEVGAALGHHRVGWPHSASQDTLLLQHGSAPHADPYWAGGWATPYGQPSNRARSENLLATAYDRCGRSDETLDQAAALVSPRFERPAWLLQAQQAPPRTEGQQRPGNHCGGASAPSAGRQAQAQQQQQASHSQSAAQPRRLPTQAMDEQPVGYRSYSPSFYRKAGRLMQAHSFRDPTYSGPHFSWTPTPKTSPPDSVSAATSVPCSSSPPATTPEPQNGACRQSSHERAGEEREAVAQEVVLRQKPPTGRRTSHALRHPHYALPIDAAEPPGFPAESHDSAPGPAPAPAAPRQGDASRRANGSLPPLPVEDDSLASIPFIDEPTSPSADLRARHVPASSVVSSAMSSAPAVTTSPASPTFTFPLTRLFSHDCSSIKASRRSSYLLAITTERSKSCDEGLNTFREEGRVFSRLPKRVKSFFTDGSLDSLGSAEDTRSKRHSTSELGNLSFSDVRREGWLHYKQILTEKGKKVGGGIRPWKRVFSVLRSHSLFLYKDKREAVMHSAAVAGGGAGGGAGHGEDEQPISIRGCLVDIAYSETKRKHALRLTTQDFCEYLLQAEDRDDMLGWIKVIRENSKTDSEDLGFSRQALINKKLNDYRKHSPTGSKPDSSPRVPRMKPPFLLAKTDNTAGAPRSPKPDGKDESSPPKSPWGINIMKKSKKSGPKAFGVRLEDCQPSVSNKFIPLIVEICCGLVEDMGLEYTGIYRVPGNNAVVSSLQDQLNKGIDINPTEEKWQDLNVISSLLKSFFRKLPEPLFTDDKYNDFIDANRMEDARDRLKTMKKLIHDLPDHYYHTLKFLVGHLKTVADHAEKNKMEPRNLALVFGPTLVRTSEDNMTDMVTHMPDRYKIVETLIQHHAWFFNEGLDKDEKTPVETGDLQPVPNIDHLLSNIGRTALLGEASDSTNSDSAKSKGSWGSKRDLNAKDFLSLSIISAVTRKRKKRPNARLLGSSTDEDSEHEPIKASNRGGRGPERGKLEGAVGTGGGDTAPRAEGEEDDEEEEEEEEDGRARVEVEGQPHSRLCEEEIEEGVTAGMLAEEGVVRVKARAWRGPEDARSIVSGYSTLSTLGRSLASEGRGDEADDERSELVSETDNESGFASRSLTQERPEKPAQPPRSFLYSHCKASAPPGASPTRRSPLPAVDAGDRGEGRARSNTPSSSSFSSSSAPHRLHSRPSFNSHKLIQCDTLARKKLKGEKAKARSLDLQLELGPSSEDGGADTAGEGPRTGQPGSQGGRASAPRAKASSSSSQESLRPAPGSAPLPSPAPPGENEAASFSPGGRCSLAEQVRARLMTSADDMRGVGMRKPVSPETRRKKSAWRRHTVVVSLGGLSDAVAAPADVPPGSAPPPAEPPAAKSRAAPLSSELASPPARHIPASTFHQCL</sequence>
<proteinExistence type="predicted"/>
<keyword evidence="7" id="KW-1185">Reference proteome</keyword>
<dbReference type="Gene3D" id="2.30.42.10">
    <property type="match status" value="1"/>
</dbReference>
<evidence type="ECO:0000313" key="6">
    <source>
        <dbReference type="EMBL" id="KAG7492185.1"/>
    </source>
</evidence>
<feature type="region of interest" description="Disordered" evidence="2">
    <location>
        <begin position="203"/>
        <end position="247"/>
    </location>
</feature>
<dbReference type="CDD" id="cd06756">
    <property type="entry name" value="PDZ_ARHGAP21_23-like"/>
    <property type="match status" value="1"/>
</dbReference>
<feature type="compositionally biased region" description="Basic residues" evidence="2">
    <location>
        <begin position="212"/>
        <end position="227"/>
    </location>
</feature>
<feature type="compositionally biased region" description="Basic residues" evidence="2">
    <location>
        <begin position="1871"/>
        <end position="1881"/>
    </location>
</feature>
<dbReference type="GO" id="GO:0007165">
    <property type="term" value="P:signal transduction"/>
    <property type="evidence" value="ECO:0007669"/>
    <property type="project" value="InterPro"/>
</dbReference>
<feature type="region of interest" description="Disordered" evidence="2">
    <location>
        <begin position="745"/>
        <end position="892"/>
    </location>
</feature>
<dbReference type="InterPro" id="IPR036034">
    <property type="entry name" value="PDZ_sf"/>
</dbReference>
<protein>
    <recommendedName>
        <fullName evidence="8">Rho GTPase-activating protein 23</fullName>
    </recommendedName>
</protein>
<dbReference type="SUPFAM" id="SSF50729">
    <property type="entry name" value="PH domain-like"/>
    <property type="match status" value="1"/>
</dbReference>
<dbReference type="CDD" id="cd01253">
    <property type="entry name" value="PH_ARHGAP21-like"/>
    <property type="match status" value="1"/>
</dbReference>
<feature type="region of interest" description="Disordered" evidence="2">
    <location>
        <begin position="1628"/>
        <end position="1941"/>
    </location>
</feature>
<feature type="domain" description="PDZ" evidence="4">
    <location>
        <begin position="254"/>
        <end position="363"/>
    </location>
</feature>
<feature type="compositionally biased region" description="Polar residues" evidence="2">
    <location>
        <begin position="655"/>
        <end position="666"/>
    </location>
</feature>
<feature type="region of interest" description="Disordered" evidence="2">
    <location>
        <begin position="1156"/>
        <end position="1219"/>
    </location>
</feature>
<dbReference type="CDD" id="cd04395">
    <property type="entry name" value="RhoGAP_ARHGAP21"/>
    <property type="match status" value="1"/>
</dbReference>
<feature type="compositionally biased region" description="Pro residues" evidence="2">
    <location>
        <begin position="1816"/>
        <end position="1826"/>
    </location>
</feature>
<dbReference type="PROSITE" id="PS50106">
    <property type="entry name" value="PDZ"/>
    <property type="match status" value="1"/>
</dbReference>
<feature type="compositionally biased region" description="Pro residues" evidence="2">
    <location>
        <begin position="1898"/>
        <end position="1910"/>
    </location>
</feature>
<dbReference type="SMART" id="SM00233">
    <property type="entry name" value="PH"/>
    <property type="match status" value="1"/>
</dbReference>
<evidence type="ECO:0000259" key="4">
    <source>
        <dbReference type="PROSITE" id="PS50106"/>
    </source>
</evidence>